<dbReference type="Gene3D" id="1.25.40.10">
    <property type="entry name" value="Tetratricopeptide repeat domain"/>
    <property type="match status" value="1"/>
</dbReference>
<feature type="signal peptide" evidence="1">
    <location>
        <begin position="1"/>
        <end position="22"/>
    </location>
</feature>
<protein>
    <recommendedName>
        <fullName evidence="1">Cell division coordinator CpoB</fullName>
    </recommendedName>
</protein>
<dbReference type="InterPro" id="IPR014162">
    <property type="entry name" value="CpoB_C"/>
</dbReference>
<keyword evidence="1" id="KW-0732">Signal</keyword>
<keyword evidence="1" id="KW-0574">Periplasm</keyword>
<sequence precursor="true">MKHGLKRLCGAGALVLPLSVWAQQPVVDDLTGQSNGFYSQTEARQSGGGTLTILNQLQDNKQQIQQLRGQVEELRYQLDQLKQQTQQQYLDLDDRISGGGMDSGSAGDASGDLSGSDVDSGTASEVSGAAGASASADGGAASEADASASRSTASSTTGGEGREAYQAAFQQVQSRQFDAAIDAFQRFISDYPQSSLLPNAHYWLGELYSAQSQLDQAADAFDTVISDYPQSNKVPDALYKLGLLKARQGDAEGSRQLLQRVRSDYPDSNAAQMAGDFLNQMG</sequence>
<dbReference type="Pfam" id="PF16331">
    <property type="entry name" value="TolA_bind_tri"/>
    <property type="match status" value="1"/>
</dbReference>
<dbReference type="InterPro" id="IPR011990">
    <property type="entry name" value="TPR-like_helical_dom_sf"/>
</dbReference>
<dbReference type="Pfam" id="PF13432">
    <property type="entry name" value="TPR_16"/>
    <property type="match status" value="1"/>
</dbReference>
<feature type="repeat" description="TPR" evidence="2">
    <location>
        <begin position="198"/>
        <end position="231"/>
    </location>
</feature>
<evidence type="ECO:0000256" key="3">
    <source>
        <dbReference type="SAM" id="MobiDB-lite"/>
    </source>
</evidence>
<dbReference type="HAMAP" id="MF_02066">
    <property type="entry name" value="CpoB"/>
    <property type="match status" value="1"/>
</dbReference>
<comment type="subcellular location">
    <subcellularLocation>
        <location evidence="1">Periplasm</location>
    </subcellularLocation>
</comment>
<keyword evidence="6" id="KW-1185">Reference proteome</keyword>
<keyword evidence="1" id="KW-0132">Cell division</keyword>
<dbReference type="EMBL" id="CP151919">
    <property type="protein sequence ID" value="XAD53391.1"/>
    <property type="molecule type" value="Genomic_DNA"/>
</dbReference>
<dbReference type="PROSITE" id="PS50005">
    <property type="entry name" value="TPR"/>
    <property type="match status" value="1"/>
</dbReference>
<evidence type="ECO:0000313" key="6">
    <source>
        <dbReference type="Proteomes" id="UP001453229"/>
    </source>
</evidence>
<keyword evidence="1" id="KW-0175">Coiled coil</keyword>
<evidence type="ECO:0000256" key="2">
    <source>
        <dbReference type="PROSITE-ProRule" id="PRU00339"/>
    </source>
</evidence>
<dbReference type="RefSeq" id="WP_342594479.1">
    <property type="nucleotide sequence ID" value="NZ_CP151919.1"/>
</dbReference>
<reference evidence="5 6" key="1">
    <citation type="submission" date="2024-04" db="EMBL/GenBank/DDBJ databases">
        <title>Salinicola lusitanus LLJ914,a marine bacterium isolated from the Okinawa Trough.</title>
        <authorList>
            <person name="Li J."/>
        </authorList>
    </citation>
    <scope>NUCLEOTIDE SEQUENCE [LARGE SCALE GENOMIC DNA]</scope>
    <source>
        <strain evidence="5 6">LLJ914</strain>
    </source>
</reference>
<feature type="compositionally biased region" description="Low complexity" evidence="3">
    <location>
        <begin position="103"/>
        <end position="157"/>
    </location>
</feature>
<evidence type="ECO:0000256" key="1">
    <source>
        <dbReference type="HAMAP-Rule" id="MF_02066"/>
    </source>
</evidence>
<comment type="function">
    <text evidence="1">Mediates coordination of peptidoglycan synthesis and outer membrane constriction during cell division.</text>
</comment>
<organism evidence="5 6">
    <name type="scientific">Salinicola lusitanus</name>
    <dbReference type="NCBI Taxonomy" id="1949085"/>
    <lineage>
        <taxon>Bacteria</taxon>
        <taxon>Pseudomonadati</taxon>
        <taxon>Pseudomonadota</taxon>
        <taxon>Gammaproteobacteria</taxon>
        <taxon>Oceanospirillales</taxon>
        <taxon>Halomonadaceae</taxon>
        <taxon>Salinicola</taxon>
    </lineage>
</organism>
<evidence type="ECO:0000313" key="5">
    <source>
        <dbReference type="EMBL" id="XAD53391.1"/>
    </source>
</evidence>
<dbReference type="SUPFAM" id="SSF48452">
    <property type="entry name" value="TPR-like"/>
    <property type="match status" value="1"/>
</dbReference>
<feature type="region of interest" description="Disordered" evidence="3">
    <location>
        <begin position="94"/>
        <end position="161"/>
    </location>
</feature>
<feature type="domain" description="YbgF trimerisation" evidence="4">
    <location>
        <begin position="45"/>
        <end position="98"/>
    </location>
</feature>
<accession>A0ABZ3CQE5</accession>
<evidence type="ECO:0000259" key="4">
    <source>
        <dbReference type="Pfam" id="PF16331"/>
    </source>
</evidence>
<dbReference type="InterPro" id="IPR019734">
    <property type="entry name" value="TPR_rpt"/>
</dbReference>
<proteinExistence type="inferred from homology"/>
<dbReference type="InterPro" id="IPR034706">
    <property type="entry name" value="CpoB"/>
</dbReference>
<dbReference type="Pfam" id="PF13174">
    <property type="entry name" value="TPR_6"/>
    <property type="match status" value="1"/>
</dbReference>
<comment type="similarity">
    <text evidence="1">Belongs to the CpoB family.</text>
</comment>
<dbReference type="Proteomes" id="UP001453229">
    <property type="component" value="Chromosome"/>
</dbReference>
<feature type="coiled-coil region" evidence="1">
    <location>
        <begin position="54"/>
        <end position="84"/>
    </location>
</feature>
<feature type="chain" id="PRO_5044917831" description="Cell division coordinator CpoB" evidence="1">
    <location>
        <begin position="23"/>
        <end position="282"/>
    </location>
</feature>
<keyword evidence="1" id="KW-0131">Cell cycle</keyword>
<name>A0ABZ3CQE5_9GAMM</name>
<dbReference type="InterPro" id="IPR032519">
    <property type="entry name" value="YbgF_tri"/>
</dbReference>
<dbReference type="Gene3D" id="1.20.5.110">
    <property type="match status" value="1"/>
</dbReference>
<dbReference type="NCBIfam" id="TIGR02795">
    <property type="entry name" value="tol_pal_ybgF"/>
    <property type="match status" value="1"/>
</dbReference>
<keyword evidence="2" id="KW-0802">TPR repeat</keyword>
<gene>
    <name evidence="5" type="primary">ybgF</name>
    <name evidence="1" type="synonym">cpoB</name>
    <name evidence="5" type="ORF">AAGT95_16295</name>
</gene>